<dbReference type="Proteomes" id="UP001056778">
    <property type="component" value="Chromosome 5"/>
</dbReference>
<reference evidence="1" key="1">
    <citation type="submission" date="2022-04" db="EMBL/GenBank/DDBJ databases">
        <title>Chromosome-scale genome assembly of Holotrichia oblita Faldermann.</title>
        <authorList>
            <person name="Rongchong L."/>
        </authorList>
    </citation>
    <scope>NUCLEOTIDE SEQUENCE</scope>
    <source>
        <strain evidence="1">81SQS9</strain>
    </source>
</reference>
<sequence>MVFKCQENSFLKEPSDQGYLNDKKVHQVVRRGALAVHLTEEPLNIGDEVVQKIDWNRRLDHMQQHSGQHLITAIIDREFKYSTVSWWLGEEVSHIELDTTSLTTEQIKKAEELVNELIREGRKVTVDVINAGDEVNLNDIHARGLPKDHVGDVRIITIEGIESNMCCGTHVSNLCQLQVIKLLHAEKSGRKSNMLLYFLVGNRVLNRLANSIEREQKLTAILNTNPVQHVELVDKLAKNSKILNKNLQTVLKDLVAFEAQKLKETSPLPKYYMLHRKEGEPDYMNQFIKNFGSTDVFLVLSVGDEKGAGSIVIYGKEDDVTALGNKICELYNGKGAGKGNKFNAKVNSLNNKKKVEELLKEYFK</sequence>
<dbReference type="EMBL" id="CM043019">
    <property type="protein sequence ID" value="KAI4461249.1"/>
    <property type="molecule type" value="Genomic_DNA"/>
</dbReference>
<comment type="caution">
    <text evidence="1">The sequence shown here is derived from an EMBL/GenBank/DDBJ whole genome shotgun (WGS) entry which is preliminary data.</text>
</comment>
<evidence type="ECO:0000313" key="2">
    <source>
        <dbReference type="Proteomes" id="UP001056778"/>
    </source>
</evidence>
<gene>
    <name evidence="1" type="ORF">MML48_5g00004033</name>
</gene>
<name>A0ACB9T367_HOLOL</name>
<proteinExistence type="predicted"/>
<keyword evidence="2" id="KW-1185">Reference proteome</keyword>
<accession>A0ACB9T367</accession>
<protein>
    <submittedName>
        <fullName evidence="1">Alanyl-trna editing protein</fullName>
    </submittedName>
</protein>
<organism evidence="1 2">
    <name type="scientific">Holotrichia oblita</name>
    <name type="common">Chafer beetle</name>
    <dbReference type="NCBI Taxonomy" id="644536"/>
    <lineage>
        <taxon>Eukaryota</taxon>
        <taxon>Metazoa</taxon>
        <taxon>Ecdysozoa</taxon>
        <taxon>Arthropoda</taxon>
        <taxon>Hexapoda</taxon>
        <taxon>Insecta</taxon>
        <taxon>Pterygota</taxon>
        <taxon>Neoptera</taxon>
        <taxon>Endopterygota</taxon>
        <taxon>Coleoptera</taxon>
        <taxon>Polyphaga</taxon>
        <taxon>Scarabaeiformia</taxon>
        <taxon>Scarabaeidae</taxon>
        <taxon>Melolonthinae</taxon>
        <taxon>Holotrichia</taxon>
    </lineage>
</organism>
<evidence type="ECO:0000313" key="1">
    <source>
        <dbReference type="EMBL" id="KAI4461249.1"/>
    </source>
</evidence>